<dbReference type="AlphaFoldDB" id="A0A4E0RWB6"/>
<dbReference type="InterPro" id="IPR021109">
    <property type="entry name" value="Peptidase_aspartic_dom_sf"/>
</dbReference>
<dbReference type="SUPFAM" id="SSF50630">
    <property type="entry name" value="Acid proteases"/>
    <property type="match status" value="1"/>
</dbReference>
<dbReference type="EMBL" id="JXXN02006674">
    <property type="protein sequence ID" value="THD19340.1"/>
    <property type="molecule type" value="Genomic_DNA"/>
</dbReference>
<evidence type="ECO:0000313" key="1">
    <source>
        <dbReference type="EMBL" id="THD19340.1"/>
    </source>
</evidence>
<organism evidence="1 2">
    <name type="scientific">Fasciola hepatica</name>
    <name type="common">Liver fluke</name>
    <dbReference type="NCBI Taxonomy" id="6192"/>
    <lineage>
        <taxon>Eukaryota</taxon>
        <taxon>Metazoa</taxon>
        <taxon>Spiralia</taxon>
        <taxon>Lophotrochozoa</taxon>
        <taxon>Platyhelminthes</taxon>
        <taxon>Trematoda</taxon>
        <taxon>Digenea</taxon>
        <taxon>Plagiorchiida</taxon>
        <taxon>Echinostomata</taxon>
        <taxon>Echinostomatoidea</taxon>
        <taxon>Fasciolidae</taxon>
        <taxon>Fasciola</taxon>
    </lineage>
</organism>
<accession>A0A4E0RWB6</accession>
<dbReference type="Gene3D" id="2.40.70.10">
    <property type="entry name" value="Acid Proteases"/>
    <property type="match status" value="1"/>
</dbReference>
<protein>
    <submittedName>
        <fullName evidence="1">Uncharacterized protein</fullName>
    </submittedName>
</protein>
<keyword evidence="2" id="KW-1185">Reference proteome</keyword>
<dbReference type="Proteomes" id="UP000230066">
    <property type="component" value="Unassembled WGS sequence"/>
</dbReference>
<sequence length="134" mass="14210">MFPLATPGVIRGRPVRVPVDIGATCSTVQPGIARDRRSTATPGLALVTANGARLSAQGRVHLDLKQSDRNMMHEFIVAPICWVVIVGTDFLAAHGDIMEVRTRKLSFGAVKSRASCRSIVERQATARAGSGCGA</sequence>
<evidence type="ECO:0000313" key="2">
    <source>
        <dbReference type="Proteomes" id="UP000230066"/>
    </source>
</evidence>
<reference evidence="1" key="1">
    <citation type="submission" date="2019-03" db="EMBL/GenBank/DDBJ databases">
        <title>Improved annotation for the trematode Fasciola hepatica.</title>
        <authorList>
            <person name="Choi Y.-J."/>
            <person name="Martin J."/>
            <person name="Mitreva M."/>
        </authorList>
    </citation>
    <scope>NUCLEOTIDE SEQUENCE [LARGE SCALE GENOMIC DNA]</scope>
</reference>
<dbReference type="CDD" id="cd00303">
    <property type="entry name" value="retropepsin_like"/>
    <property type="match status" value="1"/>
</dbReference>
<name>A0A4E0RWB6_FASHE</name>
<proteinExistence type="predicted"/>
<comment type="caution">
    <text evidence="1">The sequence shown here is derived from an EMBL/GenBank/DDBJ whole genome shotgun (WGS) entry which is preliminary data.</text>
</comment>
<gene>
    <name evidence="1" type="ORF">D915_009932</name>
</gene>